<organism evidence="1 2">
    <name type="scientific">Anaerococcus octavius</name>
    <dbReference type="NCBI Taxonomy" id="54007"/>
    <lineage>
        <taxon>Bacteria</taxon>
        <taxon>Bacillati</taxon>
        <taxon>Bacillota</taxon>
        <taxon>Tissierellia</taxon>
        <taxon>Tissierellales</taxon>
        <taxon>Peptoniphilaceae</taxon>
        <taxon>Anaerococcus</taxon>
    </lineage>
</organism>
<comment type="caution">
    <text evidence="1">The sequence shown here is derived from an EMBL/GenBank/DDBJ whole genome shotgun (WGS) entry which is preliminary data.</text>
</comment>
<gene>
    <name evidence="1" type="ORF">CYJ34_06450</name>
</gene>
<dbReference type="Proteomes" id="UP000234335">
    <property type="component" value="Unassembled WGS sequence"/>
</dbReference>
<dbReference type="InterPro" id="IPR021228">
    <property type="entry name" value="BrxD"/>
</dbReference>
<keyword evidence="2" id="KW-1185">Reference proteome</keyword>
<evidence type="ECO:0000313" key="1">
    <source>
        <dbReference type="EMBL" id="PKZ16452.1"/>
    </source>
</evidence>
<sequence>MAARINPKEASVIIKSLEAGVVPNMGVQHLLVGRNKEVEEVIKILDKVADGESDIRFWVGDFGSGKSFMLATIEQLALQKNFVVSSLDLNPSRRFYATDRKAVALYTEIIDNIKTKTIKNGNVLSSIIEEWLNQIFQSVAKNLGVEISEIIEGSYQKEVTNEILNVLANFSAVGLSFEFGQALVKFYEGFINDNRILKTNAIRWLRGDITTKTEAKKILGINKIINDDNWFDALKNMSELFLGIGYSGFVVNFDEAVNLYKIPQSVTRERNYERILNIYNEAKSNIAKGLFINFGATRKTVFDENRGLASYGALKSRLGSEESMDNKLVNTNRTVLALKPLTNEEIYTLLENLVNVYNAYYKESIEISEDEIITYMEGQLNRPGADEFLTPRAVIKDFIEILDLKRQNPAVEIIDIIRDRFKDILGITKDPDNMDDEIEII</sequence>
<dbReference type="Pfam" id="PF10923">
    <property type="entry name" value="BrxC_BrxD"/>
    <property type="match status" value="1"/>
</dbReference>
<dbReference type="EMBL" id="PKGS01000004">
    <property type="protein sequence ID" value="PKZ16452.1"/>
    <property type="molecule type" value="Genomic_DNA"/>
</dbReference>
<accession>A0A2I1M8K2</accession>
<dbReference type="RefSeq" id="WP_101540475.1">
    <property type="nucleotide sequence ID" value="NZ_JBHWQV010000055.1"/>
</dbReference>
<dbReference type="AlphaFoldDB" id="A0A2I1M8K2"/>
<reference evidence="1 2" key="1">
    <citation type="submission" date="2017-12" db="EMBL/GenBank/DDBJ databases">
        <title>Phylogenetic diversity of female urinary microbiome.</title>
        <authorList>
            <person name="Thomas-White K."/>
            <person name="Wolfe A.J."/>
        </authorList>
    </citation>
    <scope>NUCLEOTIDE SEQUENCE [LARGE SCALE GENOMIC DNA]</scope>
    <source>
        <strain evidence="1 2">UMB0119</strain>
    </source>
</reference>
<name>A0A2I1M8K2_9FIRM</name>
<proteinExistence type="predicted"/>
<evidence type="ECO:0000313" key="2">
    <source>
        <dbReference type="Proteomes" id="UP000234335"/>
    </source>
</evidence>
<protein>
    <submittedName>
        <fullName evidence="1">Biotin carboxylase</fullName>
    </submittedName>
</protein>